<dbReference type="EMBL" id="CAGKOT010000022">
    <property type="protein sequence ID" value="CAB5366044.1"/>
    <property type="molecule type" value="Genomic_DNA"/>
</dbReference>
<organism evidence="2 3">
    <name type="scientific">Rhizophagus irregularis</name>
    <dbReference type="NCBI Taxonomy" id="588596"/>
    <lineage>
        <taxon>Eukaryota</taxon>
        <taxon>Fungi</taxon>
        <taxon>Fungi incertae sedis</taxon>
        <taxon>Mucoromycota</taxon>
        <taxon>Glomeromycotina</taxon>
        <taxon>Glomeromycetes</taxon>
        <taxon>Glomerales</taxon>
        <taxon>Glomeraceae</taxon>
        <taxon>Rhizophagus</taxon>
    </lineage>
</organism>
<dbReference type="Proteomes" id="UP000684084">
    <property type="component" value="Unassembled WGS sequence"/>
</dbReference>
<proteinExistence type="predicted"/>
<dbReference type="AlphaFoldDB" id="A0A915Z8H6"/>
<evidence type="ECO:0000313" key="2">
    <source>
        <dbReference type="EMBL" id="CAB5366044.1"/>
    </source>
</evidence>
<comment type="caution">
    <text evidence="2">The sequence shown here is derived from an EMBL/GenBank/DDBJ whole genome shotgun (WGS) entry which is preliminary data.</text>
</comment>
<evidence type="ECO:0000256" key="1">
    <source>
        <dbReference type="SAM" id="MobiDB-lite"/>
    </source>
</evidence>
<evidence type="ECO:0000313" key="3">
    <source>
        <dbReference type="Proteomes" id="UP000684084"/>
    </source>
</evidence>
<gene>
    <name evidence="2" type="ORF">CHRIB12_LOCUS10670</name>
</gene>
<feature type="compositionally biased region" description="Polar residues" evidence="1">
    <location>
        <begin position="119"/>
        <end position="130"/>
    </location>
</feature>
<dbReference type="VEuPathDB" id="FungiDB:RhiirFUN_013636"/>
<name>A0A915Z8H6_9GLOM</name>
<sequence length="145" mass="16850">MMQDISNLLVFDIDNDNNTNYIDTFFPQSSIRSSYNFSSSDEFRNDHYQHHDVTAQHSFDDIELPDSSEETEEYLELKIGLTFKIGRNSISGLMILLKKKGFNYKDGEIMHRISYEYSRSGNHNPQVSSDLTKRRNATSQHTQCP</sequence>
<feature type="region of interest" description="Disordered" evidence="1">
    <location>
        <begin position="119"/>
        <end position="145"/>
    </location>
</feature>
<protein>
    <submittedName>
        <fullName evidence="2">Uncharacterized protein</fullName>
    </submittedName>
</protein>
<dbReference type="OrthoDB" id="10386171at2759"/>
<reference evidence="2" key="1">
    <citation type="submission" date="2020-05" db="EMBL/GenBank/DDBJ databases">
        <authorList>
            <person name="Rincon C."/>
            <person name="Sanders R I."/>
            <person name="Robbins C."/>
            <person name="Chaturvedi A."/>
        </authorList>
    </citation>
    <scope>NUCLEOTIDE SEQUENCE</scope>
    <source>
        <strain evidence="2">CHB12</strain>
    </source>
</reference>
<accession>A0A915Z8H6</accession>